<dbReference type="SUPFAM" id="SSF51735">
    <property type="entry name" value="NAD(P)-binding Rossmann-fold domains"/>
    <property type="match status" value="1"/>
</dbReference>
<accession>A0ABX4ESU6</accession>
<protein>
    <submittedName>
        <fullName evidence="3">Oxidoreductase</fullName>
    </submittedName>
</protein>
<dbReference type="PANTHER" id="PTHR42760:SF123">
    <property type="entry name" value="OXIDOREDUCTASE"/>
    <property type="match status" value="1"/>
</dbReference>
<dbReference type="NCBIfam" id="NF005559">
    <property type="entry name" value="PRK07231.1"/>
    <property type="match status" value="1"/>
</dbReference>
<evidence type="ECO:0000256" key="1">
    <source>
        <dbReference type="ARBA" id="ARBA00006484"/>
    </source>
</evidence>
<keyword evidence="4" id="KW-1185">Reference proteome</keyword>
<dbReference type="Gene3D" id="3.40.50.720">
    <property type="entry name" value="NAD(P)-binding Rossmann-like Domain"/>
    <property type="match status" value="1"/>
</dbReference>
<dbReference type="InterPro" id="IPR020904">
    <property type="entry name" value="Sc_DH/Rdtase_CS"/>
</dbReference>
<gene>
    <name evidence="3" type="ORF">CAL27_24060</name>
</gene>
<evidence type="ECO:0000259" key="2">
    <source>
        <dbReference type="SMART" id="SM00822"/>
    </source>
</evidence>
<evidence type="ECO:0000313" key="4">
    <source>
        <dbReference type="Proteomes" id="UP000216354"/>
    </source>
</evidence>
<dbReference type="InterPro" id="IPR002347">
    <property type="entry name" value="SDR_fam"/>
</dbReference>
<dbReference type="EMBL" id="NEVR01000007">
    <property type="protein sequence ID" value="OZI55725.1"/>
    <property type="molecule type" value="Genomic_DNA"/>
</dbReference>
<dbReference type="SMART" id="SM00822">
    <property type="entry name" value="PKS_KR"/>
    <property type="match status" value="1"/>
</dbReference>
<reference evidence="3 4" key="1">
    <citation type="submission" date="2017-05" db="EMBL/GenBank/DDBJ databases">
        <title>Complete and WGS of Bordetella genogroups.</title>
        <authorList>
            <person name="Spilker T."/>
            <person name="Lipuma J."/>
        </authorList>
    </citation>
    <scope>NUCLEOTIDE SEQUENCE [LARGE SCALE GENOMIC DNA]</scope>
    <source>
        <strain evidence="3 4">AU9795</strain>
    </source>
</reference>
<feature type="domain" description="Ketoreductase" evidence="2">
    <location>
        <begin position="19"/>
        <end position="196"/>
    </location>
</feature>
<dbReference type="InterPro" id="IPR057326">
    <property type="entry name" value="KR_dom"/>
</dbReference>
<proteinExistence type="inferred from homology"/>
<dbReference type="Proteomes" id="UP000216354">
    <property type="component" value="Unassembled WGS sequence"/>
</dbReference>
<organism evidence="3 4">
    <name type="scientific">Bordetella genomosp. 1</name>
    <dbReference type="NCBI Taxonomy" id="1395607"/>
    <lineage>
        <taxon>Bacteria</taxon>
        <taxon>Pseudomonadati</taxon>
        <taxon>Pseudomonadota</taxon>
        <taxon>Betaproteobacteria</taxon>
        <taxon>Burkholderiales</taxon>
        <taxon>Alcaligenaceae</taxon>
        <taxon>Bordetella</taxon>
    </lineage>
</organism>
<dbReference type="Pfam" id="PF13561">
    <property type="entry name" value="adh_short_C2"/>
    <property type="match status" value="1"/>
</dbReference>
<dbReference type="PANTHER" id="PTHR42760">
    <property type="entry name" value="SHORT-CHAIN DEHYDROGENASES/REDUCTASES FAMILY MEMBER"/>
    <property type="match status" value="1"/>
</dbReference>
<dbReference type="PRINTS" id="PR00080">
    <property type="entry name" value="SDRFAMILY"/>
</dbReference>
<dbReference type="RefSeq" id="WP_094833023.1">
    <property type="nucleotide sequence ID" value="NZ_NEVR01000007.1"/>
</dbReference>
<dbReference type="CDD" id="cd05233">
    <property type="entry name" value="SDR_c"/>
    <property type="match status" value="1"/>
</dbReference>
<name>A0ABX4ESU6_9BORD</name>
<evidence type="ECO:0000313" key="3">
    <source>
        <dbReference type="EMBL" id="OZI55725.1"/>
    </source>
</evidence>
<dbReference type="InterPro" id="IPR036291">
    <property type="entry name" value="NAD(P)-bd_dom_sf"/>
</dbReference>
<sequence length="263" mass="27554">MTMETAPRFAYAADALHGRVAVVTGATGGIGLAICAHLRAMGATVVQADLNAADAVADSAGLLTLHCDIADPASVAALGRAVRERYGRCDVLVNNAAVSAAPVGLEDFPLDLWDRILRINLRGALLCAQAVFPLMRDRQAGSIINVASISAHAPTRLGAYGTSKAALQALTRQMAVEWAPRGIRANSISPGMIRTPLSEKHYHDDDVLQKRIAHIPARRIGLPADIAGAVAFLASDASQYLNGQDIVVDGGFLKASLNNLYAG</sequence>
<dbReference type="PROSITE" id="PS00061">
    <property type="entry name" value="ADH_SHORT"/>
    <property type="match status" value="1"/>
</dbReference>
<comment type="caution">
    <text evidence="3">The sequence shown here is derived from an EMBL/GenBank/DDBJ whole genome shotgun (WGS) entry which is preliminary data.</text>
</comment>
<dbReference type="PRINTS" id="PR00081">
    <property type="entry name" value="GDHRDH"/>
</dbReference>
<comment type="similarity">
    <text evidence="1">Belongs to the short-chain dehydrogenases/reductases (SDR) family.</text>
</comment>